<dbReference type="InterPro" id="IPR052016">
    <property type="entry name" value="Bact_Sigma-Reg"/>
</dbReference>
<protein>
    <submittedName>
        <fullName evidence="3">PP2C family protein-serine/threonine phosphatase</fullName>
    </submittedName>
</protein>
<keyword evidence="4" id="KW-1185">Reference proteome</keyword>
<dbReference type="InterPro" id="IPR036457">
    <property type="entry name" value="PPM-type-like_dom_sf"/>
</dbReference>
<dbReference type="SMART" id="SM00331">
    <property type="entry name" value="PP2C_SIG"/>
    <property type="match status" value="1"/>
</dbReference>
<comment type="caution">
    <text evidence="3">The sequence shown here is derived from an EMBL/GenBank/DDBJ whole genome shotgun (WGS) entry which is preliminary data.</text>
</comment>
<dbReference type="Proteomes" id="UP001216907">
    <property type="component" value="Unassembled WGS sequence"/>
</dbReference>
<dbReference type="EMBL" id="JARRAG010000002">
    <property type="protein sequence ID" value="MDG3005853.1"/>
    <property type="molecule type" value="Genomic_DNA"/>
</dbReference>
<dbReference type="RefSeq" id="WP_277862179.1">
    <property type="nucleotide sequence ID" value="NZ_JARRAG010000002.1"/>
</dbReference>
<dbReference type="Gene3D" id="3.60.40.10">
    <property type="entry name" value="PPM-type phosphatase domain"/>
    <property type="match status" value="1"/>
</dbReference>
<evidence type="ECO:0000313" key="3">
    <source>
        <dbReference type="EMBL" id="MDG3005853.1"/>
    </source>
</evidence>
<evidence type="ECO:0000256" key="1">
    <source>
        <dbReference type="ARBA" id="ARBA00022801"/>
    </source>
</evidence>
<reference evidence="3 4" key="1">
    <citation type="submission" date="2023-03" db="EMBL/GenBank/DDBJ databases">
        <title>Paludisphaera mucosa sp. nov. a novel planctomycete from northern fen.</title>
        <authorList>
            <person name="Ivanova A."/>
        </authorList>
    </citation>
    <scope>NUCLEOTIDE SEQUENCE [LARGE SCALE GENOMIC DNA]</scope>
    <source>
        <strain evidence="3 4">Pla2</strain>
    </source>
</reference>
<evidence type="ECO:0000313" key="4">
    <source>
        <dbReference type="Proteomes" id="UP001216907"/>
    </source>
</evidence>
<dbReference type="PANTHER" id="PTHR43156">
    <property type="entry name" value="STAGE II SPORULATION PROTEIN E-RELATED"/>
    <property type="match status" value="1"/>
</dbReference>
<sequence>MATSTPTHNPSGPWKARFEASQRRERVVRARALELRRERDRLIADLRLAEQVQRSLLPRPLPSAPGLELGAAVRPSLHVAGDFYGAFRLDRERLGACLGDVMGHGVAAALLSVYAMQALRTKRIAGTDYEIITPDHVLNSLNDAMIAADFPGSPFLTMVYGVFDSARRTWTYCQGGHPPALLLRPGRPPILLTDGGGPLLGVFPASYAQGEVELADGDRLVLYSDGVESIRWGRWGYGLEGLAALTSTRDDRSPQRLVDDALALAEHDDRIADDVTVMVAQVSS</sequence>
<feature type="domain" description="PPM-type phosphatase" evidence="2">
    <location>
        <begin position="64"/>
        <end position="282"/>
    </location>
</feature>
<dbReference type="InterPro" id="IPR001932">
    <property type="entry name" value="PPM-type_phosphatase-like_dom"/>
</dbReference>
<keyword evidence="1" id="KW-0378">Hydrolase</keyword>
<organism evidence="3 4">
    <name type="scientific">Paludisphaera mucosa</name>
    <dbReference type="NCBI Taxonomy" id="3030827"/>
    <lineage>
        <taxon>Bacteria</taxon>
        <taxon>Pseudomonadati</taxon>
        <taxon>Planctomycetota</taxon>
        <taxon>Planctomycetia</taxon>
        <taxon>Isosphaerales</taxon>
        <taxon>Isosphaeraceae</taxon>
        <taxon>Paludisphaera</taxon>
    </lineage>
</organism>
<evidence type="ECO:0000259" key="2">
    <source>
        <dbReference type="SMART" id="SM00331"/>
    </source>
</evidence>
<gene>
    <name evidence="3" type="ORF">PZE19_18865</name>
</gene>
<name>A0ABT6FE53_9BACT</name>
<dbReference type="SUPFAM" id="SSF81606">
    <property type="entry name" value="PP2C-like"/>
    <property type="match status" value="1"/>
</dbReference>
<accession>A0ABT6FE53</accession>
<dbReference type="PANTHER" id="PTHR43156:SF2">
    <property type="entry name" value="STAGE II SPORULATION PROTEIN E"/>
    <property type="match status" value="1"/>
</dbReference>
<proteinExistence type="predicted"/>
<dbReference type="Pfam" id="PF07228">
    <property type="entry name" value="SpoIIE"/>
    <property type="match status" value="1"/>
</dbReference>